<dbReference type="InterPro" id="IPR024079">
    <property type="entry name" value="MetalloPept_cat_dom_sf"/>
</dbReference>
<evidence type="ECO:0008006" key="3">
    <source>
        <dbReference type="Google" id="ProtNLM"/>
    </source>
</evidence>
<sequence>MHFNTGKKQSHIKYPWIFILGLLLISTSCFKDNEVDERVHSIKAAKRAPGISAHEILSSDTYKSIKLEIHHMEGYPLSPSTASTLINWLEGLVNKPSGIQLVTKAIPALGKEKYSVQEVRDIEDENRTAYNTGDELGMYILVVDGYFEKDTETEASLGFAHRNTSLVLLGKRVDENSNRFGKPDKDRLEATVLEHELGHLLGLVNLGTEMTQGHEDNENTGHCDNEDCLMYWAVETNNIFNTLNQPVPTLDENCRNDLKANGGK</sequence>
<dbReference type="OrthoDB" id="1121673at2"/>
<dbReference type="GO" id="GO:0008237">
    <property type="term" value="F:metallopeptidase activity"/>
    <property type="evidence" value="ECO:0007669"/>
    <property type="project" value="InterPro"/>
</dbReference>
<reference evidence="1 2" key="1">
    <citation type="submission" date="2019-06" db="EMBL/GenBank/DDBJ databases">
        <title>Echinicola alkalisoli sp. nov. isolated from saline soil.</title>
        <authorList>
            <person name="Sun J.-Q."/>
            <person name="Xu L."/>
        </authorList>
    </citation>
    <scope>NUCLEOTIDE SEQUENCE [LARGE SCALE GENOMIC DNA]</scope>
    <source>
        <strain evidence="1 2">LN3S3</strain>
    </source>
</reference>
<dbReference type="EMBL" id="CP041253">
    <property type="protein sequence ID" value="QDH78144.1"/>
    <property type="molecule type" value="Genomic_DNA"/>
</dbReference>
<dbReference type="SUPFAM" id="SSF55486">
    <property type="entry name" value="Metalloproteases ('zincins'), catalytic domain"/>
    <property type="match status" value="1"/>
</dbReference>
<dbReference type="AlphaFoldDB" id="A0A514CER4"/>
<dbReference type="Gene3D" id="3.40.390.10">
    <property type="entry name" value="Collagenase (Catalytic Domain)"/>
    <property type="match status" value="1"/>
</dbReference>
<protein>
    <recommendedName>
        <fullName evidence="3">Membrane metalloprotease</fullName>
    </recommendedName>
</protein>
<organism evidence="1 2">
    <name type="scientific">Echinicola soli</name>
    <dbReference type="NCBI Taxonomy" id="2591634"/>
    <lineage>
        <taxon>Bacteria</taxon>
        <taxon>Pseudomonadati</taxon>
        <taxon>Bacteroidota</taxon>
        <taxon>Cytophagia</taxon>
        <taxon>Cytophagales</taxon>
        <taxon>Cyclobacteriaceae</taxon>
        <taxon>Echinicola</taxon>
    </lineage>
</organism>
<dbReference type="PROSITE" id="PS51257">
    <property type="entry name" value="PROKAR_LIPOPROTEIN"/>
    <property type="match status" value="1"/>
</dbReference>
<proteinExistence type="predicted"/>
<dbReference type="Proteomes" id="UP000316614">
    <property type="component" value="Chromosome"/>
</dbReference>
<gene>
    <name evidence="1" type="ORF">FKX85_03460</name>
</gene>
<dbReference type="KEGG" id="echi:FKX85_03460"/>
<keyword evidence="2" id="KW-1185">Reference proteome</keyword>
<evidence type="ECO:0000313" key="2">
    <source>
        <dbReference type="Proteomes" id="UP000316614"/>
    </source>
</evidence>
<name>A0A514CER4_9BACT</name>
<dbReference type="RefSeq" id="WP_141613405.1">
    <property type="nucleotide sequence ID" value="NZ_CP041253.1"/>
</dbReference>
<evidence type="ECO:0000313" key="1">
    <source>
        <dbReference type="EMBL" id="QDH78144.1"/>
    </source>
</evidence>
<accession>A0A514CER4</accession>